<accession>A0A0R2BB70</accession>
<sequence length="56" mass="6499">MDLISYLNDQIDFLTEQFNDAKDKNDVTMRYIVESRLDEANKIMKAIKNGDITSLT</sequence>
<organism evidence="1 2">
    <name type="scientific">Secundilactobacillus collinoides DSM 20515 = JCM 1123</name>
    <dbReference type="NCBI Taxonomy" id="1423733"/>
    <lineage>
        <taxon>Bacteria</taxon>
        <taxon>Bacillati</taxon>
        <taxon>Bacillota</taxon>
        <taxon>Bacilli</taxon>
        <taxon>Lactobacillales</taxon>
        <taxon>Lactobacillaceae</taxon>
        <taxon>Secundilactobacillus</taxon>
    </lineage>
</organism>
<comment type="caution">
    <text evidence="1">The sequence shown here is derived from an EMBL/GenBank/DDBJ whole genome shotgun (WGS) entry which is preliminary data.</text>
</comment>
<name>A0A0R2BB70_SECCO</name>
<proteinExistence type="predicted"/>
<dbReference type="AlphaFoldDB" id="A0A0R2BB70"/>
<evidence type="ECO:0000313" key="1">
    <source>
        <dbReference type="EMBL" id="KRM76053.1"/>
    </source>
</evidence>
<dbReference type="PATRIC" id="fig|1423733.4.peg.1979"/>
<dbReference type="EMBL" id="AYYR01000039">
    <property type="protein sequence ID" value="KRM76053.1"/>
    <property type="molecule type" value="Genomic_DNA"/>
</dbReference>
<dbReference type="Proteomes" id="UP000051845">
    <property type="component" value="Unassembled WGS sequence"/>
</dbReference>
<reference evidence="1 2" key="1">
    <citation type="journal article" date="2015" name="Genome Announc.">
        <title>Expanding the biotechnology potential of lactobacilli through comparative genomics of 213 strains and associated genera.</title>
        <authorList>
            <person name="Sun Z."/>
            <person name="Harris H.M."/>
            <person name="McCann A."/>
            <person name="Guo C."/>
            <person name="Argimon S."/>
            <person name="Zhang W."/>
            <person name="Yang X."/>
            <person name="Jeffery I.B."/>
            <person name="Cooney J.C."/>
            <person name="Kagawa T.F."/>
            <person name="Liu W."/>
            <person name="Song Y."/>
            <person name="Salvetti E."/>
            <person name="Wrobel A."/>
            <person name="Rasinkangas P."/>
            <person name="Parkhill J."/>
            <person name="Rea M.C."/>
            <person name="O'Sullivan O."/>
            <person name="Ritari J."/>
            <person name="Douillard F.P."/>
            <person name="Paul Ross R."/>
            <person name="Yang R."/>
            <person name="Briner A.E."/>
            <person name="Felis G.E."/>
            <person name="de Vos W.M."/>
            <person name="Barrangou R."/>
            <person name="Klaenhammer T.R."/>
            <person name="Caufield P.W."/>
            <person name="Cui Y."/>
            <person name="Zhang H."/>
            <person name="O'Toole P.W."/>
        </authorList>
    </citation>
    <scope>NUCLEOTIDE SEQUENCE [LARGE SCALE GENOMIC DNA]</scope>
    <source>
        <strain evidence="1 2">DSM 20515</strain>
    </source>
</reference>
<evidence type="ECO:0000313" key="2">
    <source>
        <dbReference type="Proteomes" id="UP000051845"/>
    </source>
</evidence>
<dbReference type="RefSeq" id="WP_169790573.1">
    <property type="nucleotide sequence ID" value="NZ_AYYR01000039.1"/>
</dbReference>
<protein>
    <submittedName>
        <fullName evidence="1">Uncharacterized protein</fullName>
    </submittedName>
</protein>
<gene>
    <name evidence="1" type="ORF">FC82_GL001878</name>
</gene>